<dbReference type="EMBL" id="JAEUBD010001540">
    <property type="protein sequence ID" value="KAH3659148.1"/>
    <property type="molecule type" value="Genomic_DNA"/>
</dbReference>
<comment type="caution">
    <text evidence="1">The sequence shown here is derived from an EMBL/GenBank/DDBJ whole genome shotgun (WGS) entry which is preliminary data.</text>
</comment>
<reference evidence="1" key="2">
    <citation type="submission" date="2021-01" db="EMBL/GenBank/DDBJ databases">
        <authorList>
            <person name="Schikora-Tamarit M.A."/>
        </authorList>
    </citation>
    <scope>NUCLEOTIDE SEQUENCE</scope>
    <source>
        <strain evidence="1">NCAIM Y.01608</strain>
    </source>
</reference>
<accession>A0A9P8SXM7</accession>
<evidence type="ECO:0000313" key="2">
    <source>
        <dbReference type="Proteomes" id="UP000788993"/>
    </source>
</evidence>
<name>A0A9P8SXM7_9ASCO</name>
<gene>
    <name evidence="1" type="ORF">OGATHE_006031</name>
</gene>
<proteinExistence type="predicted"/>
<evidence type="ECO:0000313" key="1">
    <source>
        <dbReference type="EMBL" id="KAH3659148.1"/>
    </source>
</evidence>
<sequence length="109" mass="11714">MMFSDSSDSIAASETLVTSTMNLLILAFCSFRSSILFCKSGILTETELSLASNCRIRAICINERFIGTEINGKIFKPSGDTIAGLNSLKNKNAPRTESLDSGNVIDVVS</sequence>
<dbReference type="Proteomes" id="UP000788993">
    <property type="component" value="Unassembled WGS sequence"/>
</dbReference>
<organism evidence="1 2">
    <name type="scientific">Ogataea polymorpha</name>
    <dbReference type="NCBI Taxonomy" id="460523"/>
    <lineage>
        <taxon>Eukaryota</taxon>
        <taxon>Fungi</taxon>
        <taxon>Dikarya</taxon>
        <taxon>Ascomycota</taxon>
        <taxon>Saccharomycotina</taxon>
        <taxon>Pichiomycetes</taxon>
        <taxon>Pichiales</taxon>
        <taxon>Pichiaceae</taxon>
        <taxon>Ogataea</taxon>
    </lineage>
</organism>
<keyword evidence="2" id="KW-1185">Reference proteome</keyword>
<reference evidence="1" key="1">
    <citation type="journal article" date="2021" name="Open Biol.">
        <title>Shared evolutionary footprints suggest mitochondrial oxidative damage underlies multiple complex I losses in fungi.</title>
        <authorList>
            <person name="Schikora-Tamarit M.A."/>
            <person name="Marcet-Houben M."/>
            <person name="Nosek J."/>
            <person name="Gabaldon T."/>
        </authorList>
    </citation>
    <scope>NUCLEOTIDE SEQUENCE</scope>
    <source>
        <strain evidence="1">NCAIM Y.01608</strain>
    </source>
</reference>
<dbReference type="AlphaFoldDB" id="A0A9P8SXM7"/>
<protein>
    <submittedName>
        <fullName evidence="1">Uncharacterized protein</fullName>
    </submittedName>
</protein>